<dbReference type="Gene3D" id="3.90.550.10">
    <property type="entry name" value="Spore Coat Polysaccharide Biosynthesis Protein SpsA, Chain A"/>
    <property type="match status" value="1"/>
</dbReference>
<dbReference type="SUPFAM" id="SSF53448">
    <property type="entry name" value="Nucleotide-diphospho-sugar transferases"/>
    <property type="match status" value="1"/>
</dbReference>
<dbReference type="KEGG" id="ibu:IB211_02991c"/>
<dbReference type="CDD" id="cd00761">
    <property type="entry name" value="Glyco_tranf_GTA_type"/>
    <property type="match status" value="1"/>
</dbReference>
<proteinExistence type="predicted"/>
<gene>
    <name evidence="4" type="ORF">IB211_02991c</name>
</gene>
<dbReference type="AlphaFoldDB" id="A0A0S2W7R0"/>
<dbReference type="EMBL" id="CP011307">
    <property type="protein sequence ID" value="ALP95382.1"/>
    <property type="molecule type" value="Genomic_DNA"/>
</dbReference>
<dbReference type="Proteomes" id="UP000064844">
    <property type="component" value="Chromosome"/>
</dbReference>
<keyword evidence="1" id="KW-0328">Glycosyltransferase</keyword>
<evidence type="ECO:0000313" key="5">
    <source>
        <dbReference type="Proteomes" id="UP000064844"/>
    </source>
</evidence>
<keyword evidence="5" id="KW-1185">Reference proteome</keyword>
<evidence type="ECO:0000256" key="1">
    <source>
        <dbReference type="ARBA" id="ARBA00022676"/>
    </source>
</evidence>
<evidence type="ECO:0000256" key="2">
    <source>
        <dbReference type="ARBA" id="ARBA00022679"/>
    </source>
</evidence>
<dbReference type="GO" id="GO:0016757">
    <property type="term" value="F:glycosyltransferase activity"/>
    <property type="evidence" value="ECO:0007669"/>
    <property type="project" value="UniProtKB-KW"/>
</dbReference>
<reference evidence="5" key="2">
    <citation type="submission" date="2015-04" db="EMBL/GenBank/DDBJ databases">
        <title>A butyrogenic pathway from the amino acid lysine in a human gut commensal.</title>
        <authorList>
            <person name="de Vos W.M."/>
            <person name="Bui N.T.P."/>
            <person name="Plugge C.M."/>
            <person name="Ritari J."/>
        </authorList>
    </citation>
    <scope>NUCLEOTIDE SEQUENCE [LARGE SCALE GENOMIC DNA]</scope>
    <source>
        <strain evidence="5">AF211</strain>
    </source>
</reference>
<evidence type="ECO:0000259" key="3">
    <source>
        <dbReference type="Pfam" id="PF00535"/>
    </source>
</evidence>
<dbReference type="InterPro" id="IPR001173">
    <property type="entry name" value="Glyco_trans_2-like"/>
</dbReference>
<sequence>MILSIIVPVYQAKNTLCRCADSILSKRDIEFELILVNDGSTDGSQELCDRYAQQDSRVLAVHQPNRGVSAARNRGILEAKGKYLLFVDSDDYVEPDYIQTLLDTAEAYQEKYGHIWCNIQTVLHGYIKKPHFVSEESIQIFDRCDIMTLHELWMDASPCNKLYRKEVISANELIFPEDISLGEDLIFNLKYLDAEKNTGIVILSRPLYNYVREDRESLDNRYIPNLIQIYGRVHQELSDHLTRWEVGEDAWKKFYNICFYNYERILRNTFDKKNRQTSHEKYCENNQILSSQEFQTLLHERTCFVHPAYEKAYQIGKYQLVRILDSLTKLKRSFKRMEEIR</sequence>
<dbReference type="InterPro" id="IPR029044">
    <property type="entry name" value="Nucleotide-diphossugar_trans"/>
</dbReference>
<dbReference type="Pfam" id="PF00535">
    <property type="entry name" value="Glycos_transf_2"/>
    <property type="match status" value="1"/>
</dbReference>
<dbReference type="PATRIC" id="fig|1297617.4.peg.3070"/>
<name>A0A0S2W7R0_9FIRM</name>
<reference evidence="4 5" key="1">
    <citation type="journal article" date="2015" name="Nat. Commun.">
        <title>Production of butyrate from lysine and the Amadori product fructoselysine by a human gut commensal.</title>
        <authorList>
            <person name="Bui T.P."/>
            <person name="Ritari J."/>
            <person name="Boeren S."/>
            <person name="de Waard P."/>
            <person name="Plugge C.M."/>
            <person name="de Vos W.M."/>
        </authorList>
    </citation>
    <scope>NUCLEOTIDE SEQUENCE [LARGE SCALE GENOMIC DNA]</scope>
    <source>
        <strain evidence="4 5">AF211</strain>
    </source>
</reference>
<dbReference type="PANTHER" id="PTHR22916">
    <property type="entry name" value="GLYCOSYLTRANSFERASE"/>
    <property type="match status" value="1"/>
</dbReference>
<organism evidence="4 5">
    <name type="scientific">Intestinimonas butyriciproducens</name>
    <dbReference type="NCBI Taxonomy" id="1297617"/>
    <lineage>
        <taxon>Bacteria</taxon>
        <taxon>Bacillati</taxon>
        <taxon>Bacillota</taxon>
        <taxon>Clostridia</taxon>
        <taxon>Eubacteriales</taxon>
        <taxon>Intestinimonas</taxon>
    </lineage>
</organism>
<dbReference type="PANTHER" id="PTHR22916:SF51">
    <property type="entry name" value="GLYCOSYLTRANSFERASE EPSH-RELATED"/>
    <property type="match status" value="1"/>
</dbReference>
<evidence type="ECO:0000313" key="4">
    <source>
        <dbReference type="EMBL" id="ALP95382.1"/>
    </source>
</evidence>
<accession>A0A0S2W7R0</accession>
<protein>
    <submittedName>
        <fullName evidence="4">Putative glycosyltransferase</fullName>
    </submittedName>
</protein>
<dbReference type="STRING" id="1297617.IB211_02991c"/>
<keyword evidence="2 4" id="KW-0808">Transferase</keyword>
<dbReference type="RefSeq" id="WP_033118648.1">
    <property type="nucleotide sequence ID" value="NZ_CP011307.1"/>
</dbReference>
<feature type="domain" description="Glycosyltransferase 2-like" evidence="3">
    <location>
        <begin position="4"/>
        <end position="168"/>
    </location>
</feature>